<keyword evidence="2" id="KW-1185">Reference proteome</keyword>
<comment type="caution">
    <text evidence="1">The sequence shown here is derived from an EMBL/GenBank/DDBJ whole genome shotgun (WGS) entry which is preliminary data.</text>
</comment>
<protein>
    <recommendedName>
        <fullName evidence="3">Autotransporter domain-containing protein</fullName>
    </recommendedName>
</protein>
<evidence type="ECO:0000313" key="2">
    <source>
        <dbReference type="Proteomes" id="UP000680365"/>
    </source>
</evidence>
<organism evidence="1 2">
    <name type="scientific">Candidatus Vampirococcus lugosii</name>
    <dbReference type="NCBI Taxonomy" id="2789015"/>
    <lineage>
        <taxon>Bacteria</taxon>
        <taxon>Candidatus Absconditibacteriota</taxon>
        <taxon>Vampirococcus</taxon>
    </lineage>
</organism>
<name>A0ABS5QPK0_9BACT</name>
<dbReference type="EMBL" id="JAEDAM010000098">
    <property type="protein sequence ID" value="MBS8122466.1"/>
    <property type="molecule type" value="Genomic_DNA"/>
</dbReference>
<sequence>MKIKILYIKYMFITFLLSILGIGATHSFGILEFEDLAQALSGNVSEMHFYVLHDNGVGNDFGGFMILTDIDDMASSKTLKIENSSDSITCEEQLRGFYFNPLRGSTLYAIDEYNYEYMSGSLSGGMNMGYDFDGGFYSNCRGQGVEPTSIFGHIEYGDLGAFYAEDFFIQAGREYDYNTNRSTNNDYADSFSLYNNTPVGLIYDSLRGVGFVGGKVNHRKCMEDLFAETNDNSIIDLIHKFDPDSDKDKRLIFTGSIYNDDINQNCITRNHGSVMQVVSSVIGILGGYYLGEQGSEASRRSVISRLGQLGDDATQQQAFNIGGKTVNLSSSMNTLKKNASDLCRGQWDDTSGPIGIDSGNKDRELFCIDGQDVVLDYDLTSSSVDNIILIKNGNLTIKKNQKAGNSNLQVFIDGGVIKIDIGSKVDIDKDGFYTTSTGVTEGLYLYGDYFINGLLVGTDTDNKINNKLYINGRMALLNSPQRPTDSREKMIKRSIGDTAYNNYKDIIGMRQLFAWDCKPNGKGTDGVNCSDSSDRWRRNSFIIQPNGIESRLLRD</sequence>
<proteinExistence type="predicted"/>
<evidence type="ECO:0000313" key="1">
    <source>
        <dbReference type="EMBL" id="MBS8122466.1"/>
    </source>
</evidence>
<accession>A0ABS5QPK0</accession>
<reference evidence="1 2" key="1">
    <citation type="journal article" date="2021" name="Nat. Commun.">
        <title>Reductive evolution and unique predatory mode in the CPR bacterium Vampirococcus lugosii.</title>
        <authorList>
            <person name="Moreira D."/>
            <person name="Zivanovic Y."/>
            <person name="Lopez-Archilla A.I."/>
            <person name="Iniesto M."/>
            <person name="Lopez-Garcia P."/>
        </authorList>
    </citation>
    <scope>NUCLEOTIDE SEQUENCE [LARGE SCALE GENOMIC DNA]</scope>
    <source>
        <strain evidence="1">Chiprana</strain>
    </source>
</reference>
<dbReference type="Proteomes" id="UP000680365">
    <property type="component" value="Unassembled WGS sequence"/>
</dbReference>
<evidence type="ECO:0008006" key="3">
    <source>
        <dbReference type="Google" id="ProtNLM"/>
    </source>
</evidence>
<gene>
    <name evidence="1" type="ORF">VAMP_106108n238</name>
</gene>
<dbReference type="RefSeq" id="WP_213349893.1">
    <property type="nucleotide sequence ID" value="NZ_JAEDAM010000098.1"/>
</dbReference>